<gene>
    <name evidence="1" type="ORF">QVD17_41624</name>
</gene>
<evidence type="ECO:0000313" key="1">
    <source>
        <dbReference type="EMBL" id="KAK1406330.1"/>
    </source>
</evidence>
<proteinExistence type="predicted"/>
<sequence>MGWLGQKPTTCGHTIAEVGRGGGDGEGVRSYIGCEGEQKLPYNGLGTLTIMMHGIRDRDQTNVLARTMGSLIGWIVRSFIGYEGGKRLPYNGLDTLPIMTRFKNTEGRTPEGVSLPKRTVSWCGFVGLLEKGG</sequence>
<organism evidence="1 2">
    <name type="scientific">Tagetes erecta</name>
    <name type="common">African marigold</name>
    <dbReference type="NCBI Taxonomy" id="13708"/>
    <lineage>
        <taxon>Eukaryota</taxon>
        <taxon>Viridiplantae</taxon>
        <taxon>Streptophyta</taxon>
        <taxon>Embryophyta</taxon>
        <taxon>Tracheophyta</taxon>
        <taxon>Spermatophyta</taxon>
        <taxon>Magnoliopsida</taxon>
        <taxon>eudicotyledons</taxon>
        <taxon>Gunneridae</taxon>
        <taxon>Pentapetalae</taxon>
        <taxon>asterids</taxon>
        <taxon>campanulids</taxon>
        <taxon>Asterales</taxon>
        <taxon>Asteraceae</taxon>
        <taxon>Asteroideae</taxon>
        <taxon>Heliantheae alliance</taxon>
        <taxon>Tageteae</taxon>
        <taxon>Tagetes</taxon>
    </lineage>
</organism>
<reference evidence="1" key="1">
    <citation type="journal article" date="2023" name="bioRxiv">
        <title>Improved chromosome-level genome assembly for marigold (Tagetes erecta).</title>
        <authorList>
            <person name="Jiang F."/>
            <person name="Yuan L."/>
            <person name="Wang S."/>
            <person name="Wang H."/>
            <person name="Xu D."/>
            <person name="Wang A."/>
            <person name="Fan W."/>
        </authorList>
    </citation>
    <scope>NUCLEOTIDE SEQUENCE</scope>
    <source>
        <strain evidence="1">WSJ</strain>
        <tissue evidence="1">Leaf</tissue>
    </source>
</reference>
<evidence type="ECO:0000313" key="2">
    <source>
        <dbReference type="Proteomes" id="UP001229421"/>
    </source>
</evidence>
<dbReference type="Proteomes" id="UP001229421">
    <property type="component" value="Unassembled WGS sequence"/>
</dbReference>
<protein>
    <submittedName>
        <fullName evidence="1">Uncharacterized protein</fullName>
    </submittedName>
</protein>
<accession>A0AAD8JR35</accession>
<dbReference type="AlphaFoldDB" id="A0AAD8JR35"/>
<dbReference type="EMBL" id="JAUHHV010000012">
    <property type="protein sequence ID" value="KAK1406330.1"/>
    <property type="molecule type" value="Genomic_DNA"/>
</dbReference>
<name>A0AAD8JR35_TARER</name>
<comment type="caution">
    <text evidence="1">The sequence shown here is derived from an EMBL/GenBank/DDBJ whole genome shotgun (WGS) entry which is preliminary data.</text>
</comment>
<keyword evidence="2" id="KW-1185">Reference proteome</keyword>